<dbReference type="OrthoDB" id="3298901at2"/>
<dbReference type="Proteomes" id="UP000017746">
    <property type="component" value="Chromosome"/>
</dbReference>
<evidence type="ECO:0000256" key="1">
    <source>
        <dbReference type="SAM" id="MobiDB-lite"/>
    </source>
</evidence>
<proteinExistence type="predicted"/>
<evidence type="ECO:0000313" key="3">
    <source>
        <dbReference type="Proteomes" id="UP000017746"/>
    </source>
</evidence>
<sequence>MTMPGPRVTPVRRTVGVAVALVTGQALLGGIIGFVTFGGESDTAPGTGTAAPQIAGPPIVLPPASLPPSGRSAAPKKPATRKSSATTRPASRRPTPAPERRSAEPSATTARPATPSPTPRPTKTTTPPGLVLLPPVPADDEGSEDPVVVRERCDDEGATGRTSDGKVVRCVRGRDGDLRWQLV</sequence>
<dbReference type="RefSeq" id="WP_023562002.1">
    <property type="nucleotide sequence ID" value="NC_022657.1"/>
</dbReference>
<name>U5WCL7_9ACTN</name>
<dbReference type="KEGG" id="afs:AFR_37060"/>
<feature type="region of interest" description="Disordered" evidence="1">
    <location>
        <begin position="44"/>
        <end position="146"/>
    </location>
</feature>
<dbReference type="HOGENOM" id="CLU_1472226_0_0_11"/>
<gene>
    <name evidence="2" type="ORF">AFR_37060</name>
</gene>
<dbReference type="AlphaFoldDB" id="U5WCL7"/>
<accession>U5WCL7</accession>
<evidence type="ECO:0000313" key="2">
    <source>
        <dbReference type="EMBL" id="AGZ45666.1"/>
    </source>
</evidence>
<feature type="compositionally biased region" description="Low complexity" evidence="1">
    <location>
        <begin position="121"/>
        <end position="133"/>
    </location>
</feature>
<dbReference type="STRING" id="1246995.AFR_37060"/>
<feature type="compositionally biased region" description="Low complexity" evidence="1">
    <location>
        <begin position="81"/>
        <end position="94"/>
    </location>
</feature>
<dbReference type="PATRIC" id="fig|1246995.3.peg.7498"/>
<dbReference type="EMBL" id="CP006272">
    <property type="protein sequence ID" value="AGZ45666.1"/>
    <property type="molecule type" value="Genomic_DNA"/>
</dbReference>
<keyword evidence="3" id="KW-1185">Reference proteome</keyword>
<organism evidence="2 3">
    <name type="scientific">Actinoplanes friuliensis DSM 7358</name>
    <dbReference type="NCBI Taxonomy" id="1246995"/>
    <lineage>
        <taxon>Bacteria</taxon>
        <taxon>Bacillati</taxon>
        <taxon>Actinomycetota</taxon>
        <taxon>Actinomycetes</taxon>
        <taxon>Micromonosporales</taxon>
        <taxon>Micromonosporaceae</taxon>
        <taxon>Actinoplanes</taxon>
    </lineage>
</organism>
<protein>
    <submittedName>
        <fullName evidence="2">Uncharacterized protein</fullName>
    </submittedName>
</protein>
<feature type="compositionally biased region" description="Low complexity" evidence="1">
    <location>
        <begin position="104"/>
        <end position="113"/>
    </location>
</feature>
<reference evidence="2 3" key="1">
    <citation type="journal article" date="2014" name="J. Biotechnol.">
        <title>Complete genome sequence of the actinobacterium Actinoplanes friuliensis HAG 010964, producer of the lipopeptide antibiotic friulimycin.</title>
        <authorList>
            <person name="Ruckert C."/>
            <person name="Szczepanowski R."/>
            <person name="Albersmeier A."/>
            <person name="Goesmann A."/>
            <person name="Fischer N."/>
            <person name="Steinkamper A."/>
            <person name="Puhler A."/>
            <person name="Biener R."/>
            <person name="Schwartz D."/>
            <person name="Kalinowski J."/>
        </authorList>
    </citation>
    <scope>NUCLEOTIDE SEQUENCE [LARGE SCALE GENOMIC DNA]</scope>
    <source>
        <strain evidence="2 3">DSM 7358</strain>
    </source>
</reference>